<keyword evidence="2" id="KW-1133">Transmembrane helix</keyword>
<sequence>MNRTRIWRTVQNSTWLLGGLIMLAIAFFLWVGMQIHQRITVEKDLKARDVPVEPEKVQFSPTLGMMTDMVPELDINQDVSSSERAAEFRGVSFVKTQSGNWTVHVMSVSQEDIVKSYLDKRADRDKFFYLRSRTPEQGERYVLVYGSFSTVGKALEASKTINFDLPASVKAYPVRFSEFKSSVIDDVGSEDSITNLSKAGQVYQVRLRSVPVPVEAPAAPPTPTAPIDSSANSTQSTTGAIPALPSVNGQPTGTNPAVNPSGTVSPNPAKPAGSSVTNPVPAETNPAPASTTPIADPFN</sequence>
<feature type="region of interest" description="Disordered" evidence="1">
    <location>
        <begin position="214"/>
        <end position="299"/>
    </location>
</feature>
<dbReference type="Proteomes" id="UP000297834">
    <property type="component" value="Unassembled WGS sequence"/>
</dbReference>
<keyword evidence="2" id="KW-0472">Membrane</keyword>
<feature type="compositionally biased region" description="Polar residues" evidence="1">
    <location>
        <begin position="227"/>
        <end position="239"/>
    </location>
</feature>
<dbReference type="OrthoDB" id="6655985at2"/>
<name>A0A4Y7XCZ5_9GAMM</name>
<evidence type="ECO:0000256" key="2">
    <source>
        <dbReference type="SAM" id="Phobius"/>
    </source>
</evidence>
<dbReference type="Gene3D" id="3.30.70.1070">
    <property type="entry name" value="Sporulation related repeat"/>
    <property type="match status" value="1"/>
</dbReference>
<dbReference type="AlphaFoldDB" id="A0A4Y7XCZ5"/>
<gene>
    <name evidence="4" type="ORF">E2B99_06045</name>
</gene>
<protein>
    <recommendedName>
        <fullName evidence="3">SPOR domain-containing protein</fullName>
    </recommendedName>
</protein>
<proteinExistence type="predicted"/>
<evidence type="ECO:0000313" key="4">
    <source>
        <dbReference type="EMBL" id="TEU27948.1"/>
    </source>
</evidence>
<dbReference type="STRING" id="1120977.GCA_000619845_02035"/>
<dbReference type="GO" id="GO:0042834">
    <property type="term" value="F:peptidoglycan binding"/>
    <property type="evidence" value="ECO:0007669"/>
    <property type="project" value="InterPro"/>
</dbReference>
<evidence type="ECO:0000313" key="5">
    <source>
        <dbReference type="Proteomes" id="UP000297834"/>
    </source>
</evidence>
<reference evidence="4 5" key="1">
    <citation type="submission" date="2019-03" db="EMBL/GenBank/DDBJ databases">
        <title>Alkanindiges illinoisensis: a potential pathogenic isolated from ascites of a gastric cancer patient with abdominal metastasis.</title>
        <authorList>
            <person name="Hu X."/>
            <person name="Yang B."/>
            <person name="Yan X."/>
            <person name="Lin L."/>
            <person name="Zhao H."/>
            <person name="Zhou F."/>
            <person name="Su B."/>
            <person name="Chen J."/>
            <person name="Rui Y."/>
            <person name="Wang Q."/>
            <person name="Zheng L."/>
        </authorList>
    </citation>
    <scope>NUCLEOTIDE SEQUENCE [LARGE SCALE GENOMIC DNA]</scope>
    <source>
        <strain evidence="4 5">NFYY 23406</strain>
    </source>
</reference>
<dbReference type="InterPro" id="IPR007730">
    <property type="entry name" value="SPOR-like_dom"/>
</dbReference>
<feature type="domain" description="SPOR" evidence="3">
    <location>
        <begin position="95"/>
        <end position="176"/>
    </location>
</feature>
<accession>A0A4Y7XCZ5</accession>
<keyword evidence="5" id="KW-1185">Reference proteome</keyword>
<feature type="compositionally biased region" description="Polar residues" evidence="1">
    <location>
        <begin position="247"/>
        <end position="266"/>
    </location>
</feature>
<comment type="caution">
    <text evidence="4">The sequence shown here is derived from an EMBL/GenBank/DDBJ whole genome shotgun (WGS) entry which is preliminary data.</text>
</comment>
<organism evidence="4 5">
    <name type="scientific">Alkanindiges illinoisensis</name>
    <dbReference type="NCBI Taxonomy" id="197183"/>
    <lineage>
        <taxon>Bacteria</taxon>
        <taxon>Pseudomonadati</taxon>
        <taxon>Pseudomonadota</taxon>
        <taxon>Gammaproteobacteria</taxon>
        <taxon>Moraxellales</taxon>
        <taxon>Moraxellaceae</taxon>
        <taxon>Alkanindiges</taxon>
    </lineage>
</organism>
<dbReference type="RefSeq" id="WP_134244054.1">
    <property type="nucleotide sequence ID" value="NZ_SNTY01000018.1"/>
</dbReference>
<evidence type="ECO:0000259" key="3">
    <source>
        <dbReference type="PROSITE" id="PS51724"/>
    </source>
</evidence>
<dbReference type="InterPro" id="IPR036680">
    <property type="entry name" value="SPOR-like_sf"/>
</dbReference>
<dbReference type="PROSITE" id="PS51724">
    <property type="entry name" value="SPOR"/>
    <property type="match status" value="1"/>
</dbReference>
<evidence type="ECO:0000256" key="1">
    <source>
        <dbReference type="SAM" id="MobiDB-lite"/>
    </source>
</evidence>
<feature type="transmembrane region" description="Helical" evidence="2">
    <location>
        <begin position="12"/>
        <end position="33"/>
    </location>
</feature>
<dbReference type="EMBL" id="SNTY01000018">
    <property type="protein sequence ID" value="TEU27948.1"/>
    <property type="molecule type" value="Genomic_DNA"/>
</dbReference>
<keyword evidence="2" id="KW-0812">Transmembrane</keyword>